<organism evidence="3 4">
    <name type="scientific">Flexivirga caeni</name>
    <dbReference type="NCBI Taxonomy" id="2294115"/>
    <lineage>
        <taxon>Bacteria</taxon>
        <taxon>Bacillati</taxon>
        <taxon>Actinomycetota</taxon>
        <taxon>Actinomycetes</taxon>
        <taxon>Micrococcales</taxon>
        <taxon>Dermacoccaceae</taxon>
        <taxon>Flexivirga</taxon>
    </lineage>
</organism>
<evidence type="ECO:0000256" key="1">
    <source>
        <dbReference type="SAM" id="MobiDB-lite"/>
    </source>
</evidence>
<accession>A0A3M9M4N1</accession>
<keyword evidence="2" id="KW-0472">Membrane</keyword>
<sequence length="158" mass="16814">MTHPGDPANQPQQPTGTPLPGQWQGAPGQWQGAPPPQQPRGGAGGLLLLTLQGSPLTASMLTPKVFIDGFPVGAAYGLNTIPVPPGRHTVRAEATWIVKYGQASYDFDAQPGQQVEVFYASPMIQFMKGRMGPVKQKRPGVWLLVVILVIVVVIVVVS</sequence>
<dbReference type="Proteomes" id="UP000271678">
    <property type="component" value="Unassembled WGS sequence"/>
</dbReference>
<protein>
    <recommendedName>
        <fullName evidence="5">PEGA domain-containing protein</fullName>
    </recommendedName>
</protein>
<dbReference type="OrthoDB" id="4774205at2"/>
<reference evidence="3 4" key="1">
    <citation type="submission" date="2018-11" db="EMBL/GenBank/DDBJ databases">
        <title>Draft genome of Simplicispira Flexivirga sp. BO-16.</title>
        <authorList>
            <person name="Im W.T."/>
        </authorList>
    </citation>
    <scope>NUCLEOTIDE SEQUENCE [LARGE SCALE GENOMIC DNA]</scope>
    <source>
        <strain evidence="3 4">BO-16</strain>
    </source>
</reference>
<evidence type="ECO:0000313" key="3">
    <source>
        <dbReference type="EMBL" id="RNI20456.1"/>
    </source>
</evidence>
<feature type="region of interest" description="Disordered" evidence="1">
    <location>
        <begin position="1"/>
        <end position="45"/>
    </location>
</feature>
<proteinExistence type="predicted"/>
<comment type="caution">
    <text evidence="3">The sequence shown here is derived from an EMBL/GenBank/DDBJ whole genome shotgun (WGS) entry which is preliminary data.</text>
</comment>
<dbReference type="RefSeq" id="WP_123272213.1">
    <property type="nucleotide sequence ID" value="NZ_RJJQ01000016.1"/>
</dbReference>
<evidence type="ECO:0000256" key="2">
    <source>
        <dbReference type="SAM" id="Phobius"/>
    </source>
</evidence>
<gene>
    <name evidence="3" type="ORF">EFY87_14590</name>
</gene>
<feature type="transmembrane region" description="Helical" evidence="2">
    <location>
        <begin position="140"/>
        <end position="157"/>
    </location>
</feature>
<keyword evidence="4" id="KW-1185">Reference proteome</keyword>
<keyword evidence="2" id="KW-0812">Transmembrane</keyword>
<evidence type="ECO:0008006" key="5">
    <source>
        <dbReference type="Google" id="ProtNLM"/>
    </source>
</evidence>
<dbReference type="EMBL" id="RJJQ01000016">
    <property type="protein sequence ID" value="RNI20456.1"/>
    <property type="molecule type" value="Genomic_DNA"/>
</dbReference>
<evidence type="ECO:0000313" key="4">
    <source>
        <dbReference type="Proteomes" id="UP000271678"/>
    </source>
</evidence>
<dbReference type="AlphaFoldDB" id="A0A3M9M4N1"/>
<feature type="compositionally biased region" description="Low complexity" evidence="1">
    <location>
        <begin position="10"/>
        <end position="32"/>
    </location>
</feature>
<keyword evidence="2" id="KW-1133">Transmembrane helix</keyword>
<name>A0A3M9M4N1_9MICO</name>